<dbReference type="InterPro" id="IPR017578">
    <property type="entry name" value="Ribazole_CobC"/>
</dbReference>
<reference evidence="2" key="1">
    <citation type="submission" date="2022-10" db="EMBL/GenBank/DDBJ databases">
        <title>Human gut microbiome strain richness.</title>
        <authorList>
            <person name="Chen-Liaw A."/>
        </authorList>
    </citation>
    <scope>NUCLEOTIDE SEQUENCE</scope>
    <source>
        <strain evidence="2">BSD2780120875st1_E1_BSD2780120875_150330</strain>
    </source>
</reference>
<dbReference type="PANTHER" id="PTHR48100:SF1">
    <property type="entry name" value="HISTIDINE PHOSPHATASE FAMILY PROTEIN-RELATED"/>
    <property type="match status" value="1"/>
</dbReference>
<dbReference type="Proteomes" id="UP001219389">
    <property type="component" value="Unassembled WGS sequence"/>
</dbReference>
<dbReference type="GO" id="GO:0043755">
    <property type="term" value="F:alpha-ribazole phosphatase activity"/>
    <property type="evidence" value="ECO:0007669"/>
    <property type="project" value="UniProtKB-UniRule"/>
</dbReference>
<organism evidence="2 3">
    <name type="scientific">Bacteroides ovatus</name>
    <dbReference type="NCBI Taxonomy" id="28116"/>
    <lineage>
        <taxon>Bacteria</taxon>
        <taxon>Pseudomonadati</taxon>
        <taxon>Bacteroidota</taxon>
        <taxon>Bacteroidia</taxon>
        <taxon>Bacteroidales</taxon>
        <taxon>Bacteroidaceae</taxon>
        <taxon>Bacteroides</taxon>
    </lineage>
</organism>
<dbReference type="GO" id="GO:0005737">
    <property type="term" value="C:cytoplasm"/>
    <property type="evidence" value="ECO:0007669"/>
    <property type="project" value="TreeGrafter"/>
</dbReference>
<dbReference type="PANTHER" id="PTHR48100">
    <property type="entry name" value="BROAD-SPECIFICITY PHOSPHATASE YOR283W-RELATED"/>
    <property type="match status" value="1"/>
</dbReference>
<dbReference type="NCBIfam" id="TIGR03162">
    <property type="entry name" value="ribazole_cobC"/>
    <property type="match status" value="1"/>
</dbReference>
<dbReference type="Gene3D" id="3.40.50.1240">
    <property type="entry name" value="Phosphoglycerate mutase-like"/>
    <property type="match status" value="1"/>
</dbReference>
<evidence type="ECO:0000313" key="2">
    <source>
        <dbReference type="EMBL" id="MDC2745332.1"/>
    </source>
</evidence>
<sequence length="178" mass="20397">MNIYLIRHTSVDVPKGLCYGQSDDVPLRPTFEIEAAVTKAKIESIHFDMAYTSPLSRCTRLAQYCGFGDTIRDPRILELNFGDWEMQYFNKIKDPNLQCWYDDYMNVKATNGESFADQYRRVAAFLDEIKQKEAENIVVFAHGGVLICAQIYAKLIHQEEAFQAVPAYGGVFLYQECP</sequence>
<name>A0AAW6HNT8_BACOV</name>
<dbReference type="CDD" id="cd07067">
    <property type="entry name" value="HP_PGM_like"/>
    <property type="match status" value="1"/>
</dbReference>
<dbReference type="SMART" id="SM00855">
    <property type="entry name" value="PGAM"/>
    <property type="match status" value="1"/>
</dbReference>
<dbReference type="InterPro" id="IPR013078">
    <property type="entry name" value="His_Pase_superF_clade-1"/>
</dbReference>
<dbReference type="RefSeq" id="WP_022199122.1">
    <property type="nucleotide sequence ID" value="NZ_CAXTIO010000011.1"/>
</dbReference>
<dbReference type="InterPro" id="IPR029033">
    <property type="entry name" value="His_PPase_superfam"/>
</dbReference>
<dbReference type="EMBL" id="JAQNZF010000053">
    <property type="protein sequence ID" value="MDC2745332.1"/>
    <property type="molecule type" value="Genomic_DNA"/>
</dbReference>
<dbReference type="Pfam" id="PF00300">
    <property type="entry name" value="His_Phos_1"/>
    <property type="match status" value="1"/>
</dbReference>
<evidence type="ECO:0000313" key="3">
    <source>
        <dbReference type="Proteomes" id="UP001219389"/>
    </source>
</evidence>
<dbReference type="AlphaFoldDB" id="A0AAW6HNT8"/>
<proteinExistence type="predicted"/>
<gene>
    <name evidence="2" type="primary">cobC</name>
    <name evidence="2" type="ORF">PO382_24370</name>
</gene>
<evidence type="ECO:0000256" key="1">
    <source>
        <dbReference type="NCBIfam" id="TIGR03162"/>
    </source>
</evidence>
<comment type="caution">
    <text evidence="2">The sequence shown here is derived from an EMBL/GenBank/DDBJ whole genome shotgun (WGS) entry which is preliminary data.</text>
</comment>
<dbReference type="GO" id="GO:0009236">
    <property type="term" value="P:cobalamin biosynthetic process"/>
    <property type="evidence" value="ECO:0007669"/>
    <property type="project" value="UniProtKB-UniRule"/>
</dbReference>
<protein>
    <recommendedName>
        <fullName evidence="1">Alpha-ribazole phosphatase</fullName>
        <ecNumber evidence="1">3.1.3.73</ecNumber>
    </recommendedName>
</protein>
<dbReference type="EC" id="3.1.3.73" evidence="1"/>
<dbReference type="SUPFAM" id="SSF53254">
    <property type="entry name" value="Phosphoglycerate mutase-like"/>
    <property type="match status" value="1"/>
</dbReference>
<accession>A0AAW6HNT8</accession>
<dbReference type="InterPro" id="IPR050275">
    <property type="entry name" value="PGM_Phosphatase"/>
</dbReference>